<dbReference type="Proteomes" id="UP001209535">
    <property type="component" value="Unassembled WGS sequence"/>
</dbReference>
<evidence type="ECO:0000313" key="9">
    <source>
        <dbReference type="Proteomes" id="UP001209535"/>
    </source>
</evidence>
<sequence>MTGLPAPVAAALWMIGSITGFCILAVSGREIAPALDTFEMMLYRSLIGVAVVVSVAVATGRATEITTRRLHVHGLRNVLHFAGQNLWLYALALIPMAQLFALEFSYPILVALAAPLLLGERLTPVKLAAALIGFAGILIVARPFGGGLSIGLVAALLCAVGFAGSAIVTKRLTHVASVTCILFWLAVMQSAFALICAGADGAIALPSHAVLPWLLAMGLAGLGAHFSLTKALSLAPASVVTPIDFLRLPVIAVIGMIFYAEPFDFWVLAGGAIILAANWLNIRARGAAVPLRHKLKVV</sequence>
<dbReference type="InterPro" id="IPR037185">
    <property type="entry name" value="EmrE-like"/>
</dbReference>
<evidence type="ECO:0000313" key="8">
    <source>
        <dbReference type="EMBL" id="MCU9846917.1"/>
    </source>
</evidence>
<organism evidence="8 9">
    <name type="scientific">Albidovulum salinarum</name>
    <dbReference type="NCBI Taxonomy" id="2984153"/>
    <lineage>
        <taxon>Bacteria</taxon>
        <taxon>Pseudomonadati</taxon>
        <taxon>Pseudomonadota</taxon>
        <taxon>Alphaproteobacteria</taxon>
        <taxon>Rhodobacterales</taxon>
        <taxon>Paracoccaceae</taxon>
        <taxon>Albidovulum</taxon>
    </lineage>
</organism>
<evidence type="ECO:0000256" key="1">
    <source>
        <dbReference type="ARBA" id="ARBA00004141"/>
    </source>
</evidence>
<dbReference type="EMBL" id="JAOVQO010000002">
    <property type="protein sequence ID" value="MCU9846917.1"/>
    <property type="molecule type" value="Genomic_DNA"/>
</dbReference>
<evidence type="ECO:0000256" key="3">
    <source>
        <dbReference type="ARBA" id="ARBA00022692"/>
    </source>
</evidence>
<feature type="transmembrane region" description="Helical" evidence="6">
    <location>
        <begin position="240"/>
        <end position="259"/>
    </location>
</feature>
<keyword evidence="3 6" id="KW-0812">Transmembrane</keyword>
<feature type="transmembrane region" description="Helical" evidence="6">
    <location>
        <begin position="181"/>
        <end position="204"/>
    </location>
</feature>
<feature type="transmembrane region" description="Helical" evidence="6">
    <location>
        <begin position="86"/>
        <end position="118"/>
    </location>
</feature>
<feature type="transmembrane region" description="Helical" evidence="6">
    <location>
        <begin position="265"/>
        <end position="282"/>
    </location>
</feature>
<evidence type="ECO:0000256" key="2">
    <source>
        <dbReference type="ARBA" id="ARBA00009853"/>
    </source>
</evidence>
<keyword evidence="4 6" id="KW-1133">Transmembrane helix</keyword>
<feature type="transmembrane region" description="Helical" evidence="6">
    <location>
        <begin position="6"/>
        <end position="26"/>
    </location>
</feature>
<feature type="transmembrane region" description="Helical" evidence="6">
    <location>
        <begin position="210"/>
        <end position="228"/>
    </location>
</feature>
<gene>
    <name evidence="8" type="ORF">OEZ60_02765</name>
</gene>
<dbReference type="RefSeq" id="WP_263332992.1">
    <property type="nucleotide sequence ID" value="NZ_JAOVQO010000002.1"/>
</dbReference>
<feature type="domain" description="EamA" evidence="7">
    <location>
        <begin position="10"/>
        <end position="141"/>
    </location>
</feature>
<dbReference type="Pfam" id="PF00892">
    <property type="entry name" value="EamA"/>
    <property type="match status" value="2"/>
</dbReference>
<accession>A0ABT2WZ05</accession>
<dbReference type="PANTHER" id="PTHR22911">
    <property type="entry name" value="ACYL-MALONYL CONDENSING ENZYME-RELATED"/>
    <property type="match status" value="1"/>
</dbReference>
<feature type="domain" description="EamA" evidence="7">
    <location>
        <begin position="150"/>
        <end position="280"/>
    </location>
</feature>
<evidence type="ECO:0000256" key="4">
    <source>
        <dbReference type="ARBA" id="ARBA00022989"/>
    </source>
</evidence>
<protein>
    <submittedName>
        <fullName evidence="8">DMT family transporter</fullName>
    </submittedName>
</protein>
<dbReference type="PANTHER" id="PTHR22911:SF6">
    <property type="entry name" value="SOLUTE CARRIER FAMILY 35 MEMBER G1"/>
    <property type="match status" value="1"/>
</dbReference>
<dbReference type="InterPro" id="IPR000620">
    <property type="entry name" value="EamA_dom"/>
</dbReference>
<feature type="transmembrane region" description="Helical" evidence="6">
    <location>
        <begin position="125"/>
        <end position="144"/>
    </location>
</feature>
<keyword evidence="9" id="KW-1185">Reference proteome</keyword>
<dbReference type="SUPFAM" id="SSF103481">
    <property type="entry name" value="Multidrug resistance efflux transporter EmrE"/>
    <property type="match status" value="2"/>
</dbReference>
<comment type="subcellular location">
    <subcellularLocation>
        <location evidence="1">Membrane</location>
        <topology evidence="1">Multi-pass membrane protein</topology>
    </subcellularLocation>
</comment>
<keyword evidence="5 6" id="KW-0472">Membrane</keyword>
<evidence type="ECO:0000256" key="6">
    <source>
        <dbReference type="SAM" id="Phobius"/>
    </source>
</evidence>
<comment type="similarity">
    <text evidence="2">Belongs to the drug/metabolite transporter (DMT) superfamily. 10 TMS drug/metabolite exporter (DME) (TC 2.A.7.3) family.</text>
</comment>
<proteinExistence type="inferred from homology"/>
<feature type="transmembrane region" description="Helical" evidence="6">
    <location>
        <begin position="46"/>
        <end position="66"/>
    </location>
</feature>
<comment type="caution">
    <text evidence="8">The sequence shown here is derived from an EMBL/GenBank/DDBJ whole genome shotgun (WGS) entry which is preliminary data.</text>
</comment>
<name>A0ABT2WZ05_9RHOB</name>
<evidence type="ECO:0000256" key="5">
    <source>
        <dbReference type="ARBA" id="ARBA00023136"/>
    </source>
</evidence>
<reference evidence="8 9" key="1">
    <citation type="submission" date="2022-10" db="EMBL/GenBank/DDBJ databases">
        <title>Defluviimonas sp. nov., isolated from ocean surface sediments.</title>
        <authorList>
            <person name="He W."/>
            <person name="Wang L."/>
            <person name="Zhang D.-F."/>
        </authorList>
    </citation>
    <scope>NUCLEOTIDE SEQUENCE [LARGE SCALE GENOMIC DNA]</scope>
    <source>
        <strain evidence="8 9">WL0024</strain>
    </source>
</reference>
<evidence type="ECO:0000259" key="7">
    <source>
        <dbReference type="Pfam" id="PF00892"/>
    </source>
</evidence>
<feature type="transmembrane region" description="Helical" evidence="6">
    <location>
        <begin position="150"/>
        <end position="169"/>
    </location>
</feature>